<proteinExistence type="inferred from homology"/>
<evidence type="ECO:0000256" key="1">
    <source>
        <dbReference type="ARBA" id="ARBA00006700"/>
    </source>
</evidence>
<dbReference type="AlphaFoldDB" id="G3WMS6"/>
<reference evidence="5 6" key="1">
    <citation type="journal article" date="2011" name="Proc. Natl. Acad. Sci. U.S.A.">
        <title>Genetic diversity and population structure of the endangered marsupial Sarcophilus harrisii (Tasmanian devil).</title>
        <authorList>
            <person name="Miller W."/>
            <person name="Hayes V.M."/>
            <person name="Ratan A."/>
            <person name="Petersen D.C."/>
            <person name="Wittekindt N.E."/>
            <person name="Miller J."/>
            <person name="Walenz B."/>
            <person name="Knight J."/>
            <person name="Qi J."/>
            <person name="Zhao F."/>
            <person name="Wang Q."/>
            <person name="Bedoya-Reina O.C."/>
            <person name="Katiyar N."/>
            <person name="Tomsho L.P."/>
            <person name="Kasson L.M."/>
            <person name="Hardie R.A."/>
            <person name="Woodbridge P."/>
            <person name="Tindall E.A."/>
            <person name="Bertelsen M.F."/>
            <person name="Dixon D."/>
            <person name="Pyecroft S."/>
            <person name="Helgen K.M."/>
            <person name="Lesk A.M."/>
            <person name="Pringle T.H."/>
            <person name="Patterson N."/>
            <person name="Zhang Y."/>
            <person name="Kreiss A."/>
            <person name="Woods G.M."/>
            <person name="Jones M.E."/>
            <person name="Schuster S.C."/>
        </authorList>
    </citation>
    <scope>NUCLEOTIDE SEQUENCE [LARGE SCALE GENOMIC DNA]</scope>
</reference>
<dbReference type="STRING" id="9305.ENSSHAP00000016731"/>
<dbReference type="GeneTree" id="ENSGT00950000182901"/>
<reference evidence="5" key="2">
    <citation type="submission" date="2025-08" db="UniProtKB">
        <authorList>
            <consortium name="Ensembl"/>
        </authorList>
    </citation>
    <scope>IDENTIFICATION</scope>
</reference>
<evidence type="ECO:0000313" key="6">
    <source>
        <dbReference type="Proteomes" id="UP000007648"/>
    </source>
</evidence>
<name>G3WMS6_SARHA</name>
<dbReference type="Proteomes" id="UP000007648">
    <property type="component" value="Unassembled WGS sequence"/>
</dbReference>
<organism evidence="5 6">
    <name type="scientific">Sarcophilus harrisii</name>
    <name type="common">Tasmanian devil</name>
    <name type="synonym">Sarcophilus laniarius</name>
    <dbReference type="NCBI Taxonomy" id="9305"/>
    <lineage>
        <taxon>Eukaryota</taxon>
        <taxon>Metazoa</taxon>
        <taxon>Chordata</taxon>
        <taxon>Craniata</taxon>
        <taxon>Vertebrata</taxon>
        <taxon>Euteleostomi</taxon>
        <taxon>Mammalia</taxon>
        <taxon>Metatheria</taxon>
        <taxon>Dasyuromorphia</taxon>
        <taxon>Dasyuridae</taxon>
        <taxon>Sarcophilus</taxon>
    </lineage>
</organism>
<dbReference type="InterPro" id="IPR012678">
    <property type="entry name" value="Ribosomal_uL23/eL15/eS24_sf"/>
</dbReference>
<evidence type="ECO:0000313" key="5">
    <source>
        <dbReference type="Ensembl" id="ENSSHAP00000016731.2"/>
    </source>
</evidence>
<comment type="similarity">
    <text evidence="1">Belongs to the universal ribosomal protein uL23 family.</text>
</comment>
<dbReference type="PANTHER" id="PTHR11620">
    <property type="entry name" value="60S RIBOSOMAL PROTEIN L23A"/>
    <property type="match status" value="1"/>
</dbReference>
<evidence type="ECO:0000256" key="2">
    <source>
        <dbReference type="ARBA" id="ARBA00022980"/>
    </source>
</evidence>
<dbReference type="InParanoid" id="G3WMS6"/>
<protein>
    <submittedName>
        <fullName evidence="5">Uncharacterized protein</fullName>
    </submittedName>
</protein>
<reference evidence="5" key="3">
    <citation type="submission" date="2025-09" db="UniProtKB">
        <authorList>
            <consortium name="Ensembl"/>
        </authorList>
    </citation>
    <scope>IDENTIFICATION</scope>
</reference>
<dbReference type="SUPFAM" id="SSF54189">
    <property type="entry name" value="Ribosomal proteins S24e, L23 and L15e"/>
    <property type="match status" value="1"/>
</dbReference>
<dbReference type="Gene3D" id="3.30.70.330">
    <property type="match status" value="1"/>
</dbReference>
<keyword evidence="3" id="KW-0687">Ribonucleoprotein</keyword>
<evidence type="ECO:0000256" key="4">
    <source>
        <dbReference type="SAM" id="MobiDB-lite"/>
    </source>
</evidence>
<sequence>EQRSCCPVPPEREAKSKALKAKKAMKGKSVTQRNKLDYYAIIKFSLTTDSAMKKIENNIIIFIVDIKDYKHKIKQAVKKLYDTDVARSNQMTLTKRRSMATEYDALNVANKIGIF</sequence>
<dbReference type="GO" id="GO:0003735">
    <property type="term" value="F:structural constituent of ribosome"/>
    <property type="evidence" value="ECO:0007669"/>
    <property type="project" value="InterPro"/>
</dbReference>
<keyword evidence="2" id="KW-0689">Ribosomal protein</keyword>
<dbReference type="InterPro" id="IPR013025">
    <property type="entry name" value="Ribosomal_uL23-like"/>
</dbReference>
<feature type="region of interest" description="Disordered" evidence="4">
    <location>
        <begin position="1"/>
        <end position="28"/>
    </location>
</feature>
<dbReference type="GO" id="GO:0044391">
    <property type="term" value="C:ribosomal subunit"/>
    <property type="evidence" value="ECO:0007669"/>
    <property type="project" value="UniProtKB-ARBA"/>
</dbReference>
<dbReference type="HOGENOM" id="CLU_037562_0_2_1"/>
<feature type="compositionally biased region" description="Basic residues" evidence="4">
    <location>
        <begin position="17"/>
        <end position="26"/>
    </location>
</feature>
<dbReference type="eggNOG" id="KOG1751">
    <property type="taxonomic scope" value="Eukaryota"/>
</dbReference>
<dbReference type="Ensembl" id="ENSSHAT00000016873.2">
    <property type="protein sequence ID" value="ENSSHAP00000016731.2"/>
    <property type="gene ID" value="ENSSHAG00000014234.2"/>
</dbReference>
<dbReference type="GO" id="GO:0006412">
    <property type="term" value="P:translation"/>
    <property type="evidence" value="ECO:0007669"/>
    <property type="project" value="InterPro"/>
</dbReference>
<accession>G3WMS6</accession>
<keyword evidence="6" id="KW-1185">Reference proteome</keyword>
<dbReference type="InterPro" id="IPR012677">
    <property type="entry name" value="Nucleotide-bd_a/b_plait_sf"/>
</dbReference>
<evidence type="ECO:0000256" key="3">
    <source>
        <dbReference type="ARBA" id="ARBA00023274"/>
    </source>
</evidence>